<sequence length="869" mass="98955">MAGDVAQFLQKKFLASLSETESELSGAVLISDLGAIKDIVISIDTRRLTGDYYCRFISVLLDLTEALTKCQVFSHEWKMHSHRKTHLAVFNHLSLRKICFVWKMKKRLAAIKRIFEAEFMKKEERIYNLRESSSRPYPEENLESELPVVEGEVVGFDEQLWKIRNFLLKPSPSSGAGFAAVGILGIAGAGKTTLVREFLSWWIVRGEFSPIIWLCLSNIIKENKQGEEEIEVSIVKCMLSKLDHDAVVDGDDIIQEEEKTIRSNNSGHLLAALLERLNQGLSDKRYLIVLDDVWHMNDFYSDLGHLLEVQEVGDRLSHGLPKGSGGAVIVTSRIPEVVEAMVVPAEGSDQHYNSLIIRLEPLDRQSCWGIFKDTVYGYLPDFEYQQHLEKVEIEIKDLCDGLPLAARTLAEIMSHKSHSLRWTSPPYRKSEELLQLPDFFFGIPIGRRTYPPYRKSEELLQLPDFSFGIPMLVFIDMRREEELIYKFGNHLYSDQVFGVLLEEPNMYNNPETVLKDVYGTLEKLKQNGYYGFASEIQKKMRIIVVGEDYVVNWILGVICDLKLPESPSIAPVPPPTSKWGSNWYNEHQYGIAASFGWKKISNISPLRSYLVDVALAKPMRIDRCHESLNLKPSSIQVNVIFPLSWHCLIRMKHTQSSTSQQEKPYSSFMDQLPHYLHEVGDVGKADNPILHGRFWYYLMLAVHDWSSRDDLTSVAIVKVLNHLGQWEILHIPGRMNSICCLNLPIFGPRDDRWVTINTMEDGKTPTNLSFIDDRCLKVIGSIKRYSDDGRDRTLLDQVRGIRFEFIKGAEGYARITIDGAPEFDIPTDELAEIEISYHGQVNILAGPNCPAKSIHLSSQSSVSQANAKD</sequence>
<dbReference type="SMART" id="SM00382">
    <property type="entry name" value="AAA"/>
    <property type="match status" value="1"/>
</dbReference>
<accession>A0A251Q1L0</accession>
<organism evidence="2 3">
    <name type="scientific">Prunus persica</name>
    <name type="common">Peach</name>
    <name type="synonym">Amygdalus persica</name>
    <dbReference type="NCBI Taxonomy" id="3760"/>
    <lineage>
        <taxon>Eukaryota</taxon>
        <taxon>Viridiplantae</taxon>
        <taxon>Streptophyta</taxon>
        <taxon>Embryophyta</taxon>
        <taxon>Tracheophyta</taxon>
        <taxon>Spermatophyta</taxon>
        <taxon>Magnoliopsida</taxon>
        <taxon>eudicotyledons</taxon>
        <taxon>Gunneridae</taxon>
        <taxon>Pentapetalae</taxon>
        <taxon>rosids</taxon>
        <taxon>fabids</taxon>
        <taxon>Rosales</taxon>
        <taxon>Rosaceae</taxon>
        <taxon>Amygdaloideae</taxon>
        <taxon>Amygdaleae</taxon>
        <taxon>Prunus</taxon>
    </lineage>
</organism>
<dbReference type="PANTHER" id="PTHR11255:SF29">
    <property type="entry name" value="DIACYLGLYCEROL KINASE"/>
    <property type="match status" value="1"/>
</dbReference>
<dbReference type="InterPro" id="IPR037607">
    <property type="entry name" value="DGK"/>
</dbReference>
<dbReference type="SUPFAM" id="SSF52540">
    <property type="entry name" value="P-loop containing nucleoside triphosphate hydrolases"/>
    <property type="match status" value="1"/>
</dbReference>
<gene>
    <name evidence="2" type="ORF">PRUPE_3G176200</name>
</gene>
<dbReference type="GO" id="GO:0004143">
    <property type="term" value="F:ATP-dependent diacylglycerol kinase activity"/>
    <property type="evidence" value="ECO:0000318"/>
    <property type="project" value="GO_Central"/>
</dbReference>
<dbReference type="GO" id="GO:0046486">
    <property type="term" value="P:glycerolipid metabolic process"/>
    <property type="evidence" value="ECO:0000318"/>
    <property type="project" value="GO_Central"/>
</dbReference>
<dbReference type="InterPro" id="IPR027417">
    <property type="entry name" value="P-loop_NTPase"/>
</dbReference>
<dbReference type="EMBL" id="CM007653">
    <property type="protein sequence ID" value="ONI17716.1"/>
    <property type="molecule type" value="Genomic_DNA"/>
</dbReference>
<dbReference type="InterPro" id="IPR003593">
    <property type="entry name" value="AAA+_ATPase"/>
</dbReference>
<dbReference type="Gramene" id="ONI17716">
    <property type="protein sequence ID" value="ONI17716"/>
    <property type="gene ID" value="PRUPE_3G176200"/>
</dbReference>
<dbReference type="GO" id="GO:0043531">
    <property type="term" value="F:ADP binding"/>
    <property type="evidence" value="ECO:0007669"/>
    <property type="project" value="InterPro"/>
</dbReference>
<dbReference type="Gene3D" id="3.40.50.300">
    <property type="entry name" value="P-loop containing nucleotide triphosphate hydrolases"/>
    <property type="match status" value="1"/>
</dbReference>
<dbReference type="GO" id="GO:0035556">
    <property type="term" value="P:intracellular signal transduction"/>
    <property type="evidence" value="ECO:0000318"/>
    <property type="project" value="GO_Central"/>
</dbReference>
<name>A0A251Q1L0_PRUPE</name>
<evidence type="ECO:0000313" key="2">
    <source>
        <dbReference type="EMBL" id="ONI17716.1"/>
    </source>
</evidence>
<reference evidence="2 3" key="1">
    <citation type="journal article" date="2013" name="Nat. Genet.">
        <title>The high-quality draft genome of peach (Prunus persica) identifies unique patterns of genetic diversity, domestication and genome evolution.</title>
        <authorList>
            <consortium name="International Peach Genome Initiative"/>
            <person name="Verde I."/>
            <person name="Abbott A.G."/>
            <person name="Scalabrin S."/>
            <person name="Jung S."/>
            <person name="Shu S."/>
            <person name="Marroni F."/>
            <person name="Zhebentyayeva T."/>
            <person name="Dettori M.T."/>
            <person name="Grimwood J."/>
            <person name="Cattonaro F."/>
            <person name="Zuccolo A."/>
            <person name="Rossini L."/>
            <person name="Jenkins J."/>
            <person name="Vendramin E."/>
            <person name="Meisel L.A."/>
            <person name="Decroocq V."/>
            <person name="Sosinski B."/>
            <person name="Prochnik S."/>
            <person name="Mitros T."/>
            <person name="Policriti A."/>
            <person name="Cipriani G."/>
            <person name="Dondini L."/>
            <person name="Ficklin S."/>
            <person name="Goodstein D.M."/>
            <person name="Xuan P."/>
            <person name="Del Fabbro C."/>
            <person name="Aramini V."/>
            <person name="Copetti D."/>
            <person name="Gonzalez S."/>
            <person name="Horner D.S."/>
            <person name="Falchi R."/>
            <person name="Lucas S."/>
            <person name="Mica E."/>
            <person name="Maldonado J."/>
            <person name="Lazzari B."/>
            <person name="Bielenberg D."/>
            <person name="Pirona R."/>
            <person name="Miculan M."/>
            <person name="Barakat A."/>
            <person name="Testolin R."/>
            <person name="Stella A."/>
            <person name="Tartarini S."/>
            <person name="Tonutti P."/>
            <person name="Arus P."/>
            <person name="Orellana A."/>
            <person name="Wells C."/>
            <person name="Main D."/>
            <person name="Vizzotto G."/>
            <person name="Silva H."/>
            <person name="Salamini F."/>
            <person name="Schmutz J."/>
            <person name="Morgante M."/>
            <person name="Rokhsar D.S."/>
        </authorList>
    </citation>
    <scope>NUCLEOTIDE SEQUENCE [LARGE SCALE GENOMIC DNA]</scope>
    <source>
        <strain evidence="3">cv. Nemared</strain>
    </source>
</reference>
<dbReference type="InterPro" id="IPR002182">
    <property type="entry name" value="NB-ARC"/>
</dbReference>
<evidence type="ECO:0000313" key="3">
    <source>
        <dbReference type="Proteomes" id="UP000006882"/>
    </source>
</evidence>
<proteinExistence type="predicted"/>
<dbReference type="Pfam" id="PF00931">
    <property type="entry name" value="NB-ARC"/>
    <property type="match status" value="1"/>
</dbReference>
<dbReference type="Proteomes" id="UP000006882">
    <property type="component" value="Chromosome G3"/>
</dbReference>
<evidence type="ECO:0000259" key="1">
    <source>
        <dbReference type="SMART" id="SM00382"/>
    </source>
</evidence>
<dbReference type="PANTHER" id="PTHR11255">
    <property type="entry name" value="DIACYLGLYCEROL KINASE"/>
    <property type="match status" value="1"/>
</dbReference>
<keyword evidence="3" id="KW-1185">Reference proteome</keyword>
<dbReference type="PRINTS" id="PR00364">
    <property type="entry name" value="DISEASERSIST"/>
</dbReference>
<protein>
    <recommendedName>
        <fullName evidence="1">AAA+ ATPase domain-containing protein</fullName>
    </recommendedName>
</protein>
<dbReference type="AlphaFoldDB" id="A0A251Q1L0"/>
<feature type="domain" description="AAA+ ATPase" evidence="1">
    <location>
        <begin position="177"/>
        <end position="349"/>
    </location>
</feature>
<dbReference type="GO" id="GO:0016020">
    <property type="term" value="C:membrane"/>
    <property type="evidence" value="ECO:0000318"/>
    <property type="project" value="GO_Central"/>
</dbReference>